<keyword evidence="9" id="KW-1185">Reference proteome</keyword>
<dbReference type="PANTHER" id="PTHR43289">
    <property type="entry name" value="MITOGEN-ACTIVATED PROTEIN KINASE KINASE KINASE 20-RELATED"/>
    <property type="match status" value="1"/>
</dbReference>
<dbReference type="AlphaFoldDB" id="A0A840EZE9"/>
<dbReference type="RefSeq" id="WP_246371725.1">
    <property type="nucleotide sequence ID" value="NZ_BAABHL010000122.1"/>
</dbReference>
<dbReference type="Gene3D" id="1.10.510.10">
    <property type="entry name" value="Transferase(Phosphotransferase) domain 1"/>
    <property type="match status" value="1"/>
</dbReference>
<dbReference type="GO" id="GO:0005524">
    <property type="term" value="F:ATP binding"/>
    <property type="evidence" value="ECO:0007669"/>
    <property type="project" value="UniProtKB-KW"/>
</dbReference>
<evidence type="ECO:0000259" key="7">
    <source>
        <dbReference type="PROSITE" id="PS50011"/>
    </source>
</evidence>
<feature type="domain" description="Protein kinase" evidence="7">
    <location>
        <begin position="1"/>
        <end position="107"/>
    </location>
</feature>
<dbReference type="EMBL" id="JACIFP010000001">
    <property type="protein sequence ID" value="MBB4135613.1"/>
    <property type="molecule type" value="Genomic_DNA"/>
</dbReference>
<evidence type="ECO:0000256" key="4">
    <source>
        <dbReference type="ARBA" id="ARBA00022741"/>
    </source>
</evidence>
<comment type="caution">
    <text evidence="8">The sequence shown here is derived from an EMBL/GenBank/DDBJ whole genome shotgun (WGS) entry which is preliminary data.</text>
</comment>
<name>A0A840EZE9_9ACTN</name>
<keyword evidence="4" id="KW-0547">Nucleotide-binding</keyword>
<dbReference type="PANTHER" id="PTHR43289:SF6">
    <property type="entry name" value="SERINE_THREONINE-PROTEIN KINASE NEKL-3"/>
    <property type="match status" value="1"/>
</dbReference>
<protein>
    <recommendedName>
        <fullName evidence="1">non-specific serine/threonine protein kinase</fullName>
        <ecNumber evidence="1">2.7.11.1</ecNumber>
    </recommendedName>
</protein>
<evidence type="ECO:0000313" key="8">
    <source>
        <dbReference type="EMBL" id="MBB4135613.1"/>
    </source>
</evidence>
<evidence type="ECO:0000256" key="3">
    <source>
        <dbReference type="ARBA" id="ARBA00022679"/>
    </source>
</evidence>
<keyword evidence="6" id="KW-0067">ATP-binding</keyword>
<keyword evidence="2 8" id="KW-0723">Serine/threonine-protein kinase</keyword>
<evidence type="ECO:0000256" key="2">
    <source>
        <dbReference type="ARBA" id="ARBA00022527"/>
    </source>
</evidence>
<accession>A0A840EZE9</accession>
<keyword evidence="5 8" id="KW-0418">Kinase</keyword>
<dbReference type="Proteomes" id="UP000551501">
    <property type="component" value="Unassembled WGS sequence"/>
</dbReference>
<dbReference type="PROSITE" id="PS50011">
    <property type="entry name" value="PROTEIN_KINASE_DOM"/>
    <property type="match status" value="1"/>
</dbReference>
<dbReference type="Pfam" id="PF00069">
    <property type="entry name" value="Pkinase"/>
    <property type="match status" value="1"/>
</dbReference>
<evidence type="ECO:0000313" key="9">
    <source>
        <dbReference type="Proteomes" id="UP000551501"/>
    </source>
</evidence>
<dbReference type="InterPro" id="IPR011009">
    <property type="entry name" value="Kinase-like_dom_sf"/>
</dbReference>
<evidence type="ECO:0000256" key="1">
    <source>
        <dbReference type="ARBA" id="ARBA00012513"/>
    </source>
</evidence>
<evidence type="ECO:0000256" key="6">
    <source>
        <dbReference type="ARBA" id="ARBA00022840"/>
    </source>
</evidence>
<dbReference type="EC" id="2.7.11.1" evidence="1"/>
<keyword evidence="3" id="KW-0808">Transferase</keyword>
<proteinExistence type="predicted"/>
<evidence type="ECO:0000256" key="5">
    <source>
        <dbReference type="ARBA" id="ARBA00022777"/>
    </source>
</evidence>
<gene>
    <name evidence="8" type="ORF">BKA16_002165</name>
</gene>
<dbReference type="SUPFAM" id="SSF56112">
    <property type="entry name" value="Protein kinase-like (PK-like)"/>
    <property type="match status" value="1"/>
</dbReference>
<reference evidence="8 9" key="1">
    <citation type="submission" date="2020-08" db="EMBL/GenBank/DDBJ databases">
        <title>Sequencing the genomes of 1000 actinobacteria strains.</title>
        <authorList>
            <person name="Klenk H.-P."/>
        </authorList>
    </citation>
    <scope>NUCLEOTIDE SEQUENCE [LARGE SCALE GENOMIC DNA]</scope>
    <source>
        <strain evidence="8 9">DSM 45298</strain>
    </source>
</reference>
<dbReference type="InterPro" id="IPR000719">
    <property type="entry name" value="Prot_kinase_dom"/>
</dbReference>
<organism evidence="8 9">
    <name type="scientific">Gordonia humi</name>
    <dbReference type="NCBI Taxonomy" id="686429"/>
    <lineage>
        <taxon>Bacteria</taxon>
        <taxon>Bacillati</taxon>
        <taxon>Actinomycetota</taxon>
        <taxon>Actinomycetes</taxon>
        <taxon>Mycobacteriales</taxon>
        <taxon>Gordoniaceae</taxon>
        <taxon>Gordonia</taxon>
    </lineage>
</organism>
<dbReference type="GO" id="GO:0004674">
    <property type="term" value="F:protein serine/threonine kinase activity"/>
    <property type="evidence" value="ECO:0007669"/>
    <property type="project" value="UniProtKB-KW"/>
</dbReference>
<sequence length="196" mass="21347">MSLNWTGMAVGTMLYFSPESIEGRDFDIRADIYSLGCTAFELLTGSAPFAGNSITALMSAHLTQPPPPAGRIAPHLPPTVDSVFARVLAKNPTHRFSSATEFVDALEGAVAGRVTVPPTPPPAPRVPPPAWACFPTGCHAELRQPSYRPDRCLDCGRDRTRRGDRRVRIDAQKTLNLQRLRTHRRCPQPPPKAAAS</sequence>